<organism evidence="1 2">
    <name type="scientific">Leptospira santarosai serovar Shermani str. LT 821</name>
    <dbReference type="NCBI Taxonomy" id="758847"/>
    <lineage>
        <taxon>Bacteria</taxon>
        <taxon>Pseudomonadati</taxon>
        <taxon>Spirochaetota</taxon>
        <taxon>Spirochaetia</taxon>
        <taxon>Leptospirales</taxon>
        <taxon>Leptospiraceae</taxon>
        <taxon>Leptospira</taxon>
    </lineage>
</organism>
<dbReference type="AlphaFoldDB" id="K8Y5R9"/>
<evidence type="ECO:0000313" key="2">
    <source>
        <dbReference type="Proteomes" id="UP000035800"/>
    </source>
</evidence>
<proteinExistence type="predicted"/>
<reference evidence="1 2" key="1">
    <citation type="journal article" date="2012" name="Gene">
        <title>Sequence of Leptospira santarosai serovar Shermani genome and prediction of virulence-associated genes.</title>
        <authorList>
            <person name="Chou L.F."/>
            <person name="Chen Y.T."/>
            <person name="Lu C.W."/>
            <person name="Ko Y.C."/>
            <person name="Tang C.Y."/>
            <person name="Pan M.J."/>
            <person name="Tian Y.C."/>
            <person name="Chiu C.H."/>
            <person name="Hung C.C."/>
            <person name="Yang C.W."/>
        </authorList>
    </citation>
    <scope>NUCLEOTIDE SEQUENCE [LARGE SCALE GENOMIC DNA]</scope>
    <source>
        <strain evidence="1">LT 821</strain>
    </source>
</reference>
<evidence type="ECO:0000313" key="1">
    <source>
        <dbReference type="EMBL" id="EKT88754.2"/>
    </source>
</evidence>
<dbReference type="EMBL" id="CP006694">
    <property type="protein sequence ID" value="EKT88754.2"/>
    <property type="molecule type" value="Genomic_DNA"/>
</dbReference>
<dbReference type="Proteomes" id="UP000035800">
    <property type="component" value="Chromosome I"/>
</dbReference>
<dbReference type="KEGG" id="lst:LSS_00340"/>
<accession>K8Y5R9</accession>
<name>K8Y5R9_9LEPT</name>
<protein>
    <submittedName>
        <fullName evidence="1">Uncharacterized protein</fullName>
    </submittedName>
</protein>
<gene>
    <name evidence="1" type="ORF">LSS_00340</name>
</gene>
<sequence length="63" mass="7695">MKKEVSERFQNCKEFIQTELRIKFRRTRLKIRFRSFCSSESFPLLKSFVVKYVPKLRFSETGI</sequence>
<reference evidence="1 2" key="2">
    <citation type="journal article" date="2014" name="Emerg. Microbes Infect.">
        <title>Potential impact on kidney infection: a whole-genome analysis of Leptospira santarosai serovar Shermani.</title>
        <authorList>
            <person name="Chou L.F."/>
            <person name="Chen T.W."/>
            <person name="Ko Y.C."/>
            <person name="Pan M.J."/>
            <person name="Tian Y.C."/>
            <person name="Chiu C.H."/>
            <person name="Tang P."/>
            <person name="Hung C.C."/>
            <person name="Yang C.W."/>
        </authorList>
    </citation>
    <scope>NUCLEOTIDE SEQUENCE</scope>
    <source>
        <strain evidence="1 2">LT 821</strain>
    </source>
</reference>